<evidence type="ECO:0000259" key="7">
    <source>
        <dbReference type="PROSITE" id="PS51918"/>
    </source>
</evidence>
<comment type="cofactor">
    <cofactor evidence="1">
        <name>[4Fe-4S] cluster</name>
        <dbReference type="ChEBI" id="CHEBI:49883"/>
    </cofactor>
</comment>
<evidence type="ECO:0000256" key="4">
    <source>
        <dbReference type="ARBA" id="ARBA00022723"/>
    </source>
</evidence>
<feature type="domain" description="Radical SAM core" evidence="7">
    <location>
        <begin position="19"/>
        <end position="257"/>
    </location>
</feature>
<evidence type="ECO:0000256" key="5">
    <source>
        <dbReference type="ARBA" id="ARBA00023004"/>
    </source>
</evidence>
<dbReference type="InterPro" id="IPR007197">
    <property type="entry name" value="rSAM"/>
</dbReference>
<proteinExistence type="predicted"/>
<dbReference type="PANTHER" id="PTHR11228">
    <property type="entry name" value="RADICAL SAM DOMAIN PROTEIN"/>
    <property type="match status" value="1"/>
</dbReference>
<dbReference type="InterPro" id="IPR013785">
    <property type="entry name" value="Aldolase_TIM"/>
</dbReference>
<dbReference type="AlphaFoldDB" id="A0A5N7J392"/>
<dbReference type="Proteomes" id="UP000342249">
    <property type="component" value="Unassembled WGS sequence"/>
</dbReference>
<dbReference type="PANTHER" id="PTHR11228:SF7">
    <property type="entry name" value="PQQA PEPTIDE CYCLASE"/>
    <property type="match status" value="1"/>
</dbReference>
<keyword evidence="6" id="KW-0411">Iron-sulfur</keyword>
<sequence length="338" mass="38947">MNNNIKPYTAPESYEKLSECIPLSTPFTIMIDPGNVCNFKCKFCPTSDKELLKTVNRPDGIMEFDLFKKAVDDIKKFDKKLKKLFLYKDGEPLLNRNLGAMLKYAKDKDISQSLDLTTNGSLLNKEKAIEIIESGLDKIRISVESISDEKYKLITDTDVKYSTIKKNVEYLYKEKTKRKSKLHIHVKTLDINLSEEEKQKFIDDFSNISDSIYIYPLMGWSYSESKDFTLGIEVKDSESLHINYDRQVCPESFYNLAVNFNGLVSVCCVDWSWGTIVGDIKNESLIDIWNGEKLKDFRIKHLNGQRSKIKACANCKYMLELSFMSDIDDCANKILKLL</sequence>
<reference evidence="8 9" key="1">
    <citation type="journal article" date="2019" name="Lett. Appl. Microbiol.">
        <title>A case of 'blown pack' spoilage of vacuum-packaged pork likely associated with Clostridium estertheticum in Canada.</title>
        <authorList>
            <person name="Zhang P."/>
            <person name="Ward P."/>
            <person name="McMullen L.M."/>
            <person name="Yang X."/>
        </authorList>
    </citation>
    <scope>NUCLEOTIDE SEQUENCE [LARGE SCALE GENOMIC DNA]</scope>
    <source>
        <strain evidence="8 9">MA19</strain>
    </source>
</reference>
<evidence type="ECO:0000313" key="9">
    <source>
        <dbReference type="Proteomes" id="UP000342249"/>
    </source>
</evidence>
<comment type="caution">
    <text evidence="8">The sequence shown here is derived from an EMBL/GenBank/DDBJ whole genome shotgun (WGS) entry which is preliminary data.</text>
</comment>
<dbReference type="EMBL" id="SPSF01000032">
    <property type="protein sequence ID" value="MPQ63209.1"/>
    <property type="molecule type" value="Genomic_DNA"/>
</dbReference>
<dbReference type="RefSeq" id="WP_152752739.1">
    <property type="nucleotide sequence ID" value="NZ_SPSE01000033.1"/>
</dbReference>
<keyword evidence="4" id="KW-0479">Metal-binding</keyword>
<dbReference type="InterPro" id="IPR023885">
    <property type="entry name" value="4Fe4S-binding_SPASM_dom"/>
</dbReference>
<protein>
    <submittedName>
        <fullName evidence="8">Radical SAM protein</fullName>
    </submittedName>
</protein>
<dbReference type="InterPro" id="IPR006638">
    <property type="entry name" value="Elp3/MiaA/NifB-like_rSAM"/>
</dbReference>
<keyword evidence="2" id="KW-0004">4Fe-4S</keyword>
<dbReference type="SFLD" id="SFLDG01387">
    <property type="entry name" value="BtrN-like_SPASM_domain_contain"/>
    <property type="match status" value="1"/>
</dbReference>
<evidence type="ECO:0000256" key="2">
    <source>
        <dbReference type="ARBA" id="ARBA00022485"/>
    </source>
</evidence>
<evidence type="ECO:0000256" key="6">
    <source>
        <dbReference type="ARBA" id="ARBA00023014"/>
    </source>
</evidence>
<keyword evidence="5" id="KW-0408">Iron</keyword>
<keyword evidence="3" id="KW-0949">S-adenosyl-L-methionine</keyword>
<evidence type="ECO:0000256" key="3">
    <source>
        <dbReference type="ARBA" id="ARBA00022691"/>
    </source>
</evidence>
<dbReference type="Gene3D" id="3.20.20.70">
    <property type="entry name" value="Aldolase class I"/>
    <property type="match status" value="1"/>
</dbReference>
<dbReference type="SFLD" id="SFLDS00029">
    <property type="entry name" value="Radical_SAM"/>
    <property type="match status" value="1"/>
</dbReference>
<dbReference type="CDD" id="cd01335">
    <property type="entry name" value="Radical_SAM"/>
    <property type="match status" value="1"/>
</dbReference>
<dbReference type="InterPro" id="IPR058240">
    <property type="entry name" value="rSAM_sf"/>
</dbReference>
<dbReference type="GO" id="GO:0046872">
    <property type="term" value="F:metal ion binding"/>
    <property type="evidence" value="ECO:0007669"/>
    <property type="project" value="UniProtKB-KW"/>
</dbReference>
<dbReference type="SFLD" id="SFLDG01067">
    <property type="entry name" value="SPASM/twitch_domain_containing"/>
    <property type="match status" value="1"/>
</dbReference>
<dbReference type="InterPro" id="IPR034391">
    <property type="entry name" value="AdoMet-like_SPASM_containing"/>
</dbReference>
<accession>A0A5N7J392</accession>
<dbReference type="InterPro" id="IPR050377">
    <property type="entry name" value="Radical_SAM_PqqE_MftC-like"/>
</dbReference>
<dbReference type="GO" id="GO:0051536">
    <property type="term" value="F:iron-sulfur cluster binding"/>
    <property type="evidence" value="ECO:0007669"/>
    <property type="project" value="UniProtKB-KW"/>
</dbReference>
<dbReference type="GO" id="GO:0003824">
    <property type="term" value="F:catalytic activity"/>
    <property type="evidence" value="ECO:0007669"/>
    <property type="project" value="InterPro"/>
</dbReference>
<dbReference type="SUPFAM" id="SSF102114">
    <property type="entry name" value="Radical SAM enzymes"/>
    <property type="match status" value="1"/>
</dbReference>
<evidence type="ECO:0000313" key="8">
    <source>
        <dbReference type="EMBL" id="MPQ63209.1"/>
    </source>
</evidence>
<dbReference type="Pfam" id="PF13186">
    <property type="entry name" value="SPASM"/>
    <property type="match status" value="1"/>
</dbReference>
<name>A0A5N7J392_9CLOT</name>
<dbReference type="SMART" id="SM00729">
    <property type="entry name" value="Elp3"/>
    <property type="match status" value="1"/>
</dbReference>
<dbReference type="Pfam" id="PF04055">
    <property type="entry name" value="Radical_SAM"/>
    <property type="match status" value="1"/>
</dbReference>
<dbReference type="PROSITE" id="PS51918">
    <property type="entry name" value="RADICAL_SAM"/>
    <property type="match status" value="1"/>
</dbReference>
<evidence type="ECO:0000256" key="1">
    <source>
        <dbReference type="ARBA" id="ARBA00001966"/>
    </source>
</evidence>
<organism evidence="8 9">
    <name type="scientific">Clostridium estertheticum</name>
    <dbReference type="NCBI Taxonomy" id="238834"/>
    <lineage>
        <taxon>Bacteria</taxon>
        <taxon>Bacillati</taxon>
        <taxon>Bacillota</taxon>
        <taxon>Clostridia</taxon>
        <taxon>Eubacteriales</taxon>
        <taxon>Clostridiaceae</taxon>
        <taxon>Clostridium</taxon>
    </lineage>
</organism>
<gene>
    <name evidence="8" type="ORF">E4V82_13955</name>
</gene>